<evidence type="ECO:0000256" key="6">
    <source>
        <dbReference type="ARBA" id="ARBA00011972"/>
    </source>
</evidence>
<evidence type="ECO:0000256" key="14">
    <source>
        <dbReference type="ARBA" id="ARBA00023034"/>
    </source>
</evidence>
<dbReference type="AlphaFoldDB" id="A0AB34ID73"/>
<keyword evidence="12" id="KW-0735">Signal-anchor</keyword>
<dbReference type="PANTHER" id="PTHR46025:SF3">
    <property type="entry name" value="XYLOSYLTRANSFERASE OXT"/>
    <property type="match status" value="1"/>
</dbReference>
<feature type="region of interest" description="Disordered" evidence="20">
    <location>
        <begin position="545"/>
        <end position="581"/>
    </location>
</feature>
<accession>A0AB34ID73</accession>
<keyword evidence="10" id="KW-0479">Metal-binding</keyword>
<dbReference type="GO" id="GO:0050650">
    <property type="term" value="P:chondroitin sulfate proteoglycan biosynthetic process"/>
    <property type="evidence" value="ECO:0007669"/>
    <property type="project" value="TreeGrafter"/>
</dbReference>
<comment type="caution">
    <text evidence="22">The sequence shown here is derived from an EMBL/GenBank/DDBJ whole genome shotgun (WGS) entry which is preliminary data.</text>
</comment>
<keyword evidence="8" id="KW-0808">Transferase</keyword>
<evidence type="ECO:0000256" key="7">
    <source>
        <dbReference type="ARBA" id="ARBA00022676"/>
    </source>
</evidence>
<keyword evidence="15" id="KW-0472">Membrane</keyword>
<evidence type="ECO:0000256" key="11">
    <source>
        <dbReference type="ARBA" id="ARBA00022824"/>
    </source>
</evidence>
<feature type="chain" id="PRO_5044296175" description="protein xylosyltransferase" evidence="21">
    <location>
        <begin position="27"/>
        <end position="684"/>
    </location>
</feature>
<evidence type="ECO:0000256" key="21">
    <source>
        <dbReference type="SAM" id="SignalP"/>
    </source>
</evidence>
<keyword evidence="9" id="KW-0812">Transmembrane</keyword>
<evidence type="ECO:0000256" key="17">
    <source>
        <dbReference type="ARBA" id="ARBA00023180"/>
    </source>
</evidence>
<comment type="subcellular location">
    <subcellularLocation>
        <location evidence="2">Endoplasmic reticulum membrane</location>
        <topology evidence="2">Single-pass type II membrane protein</topology>
    </subcellularLocation>
    <subcellularLocation>
        <location evidence="1">Golgi apparatus membrane</location>
        <topology evidence="1">Single-pass type II membrane protein</topology>
    </subcellularLocation>
</comment>
<proteinExistence type="inferred from homology"/>
<evidence type="ECO:0000256" key="1">
    <source>
        <dbReference type="ARBA" id="ARBA00004323"/>
    </source>
</evidence>
<evidence type="ECO:0000256" key="8">
    <source>
        <dbReference type="ARBA" id="ARBA00022679"/>
    </source>
</evidence>
<dbReference type="GO" id="GO:0046872">
    <property type="term" value="F:metal ion binding"/>
    <property type="evidence" value="ECO:0007669"/>
    <property type="project" value="UniProtKB-KW"/>
</dbReference>
<reference evidence="22 23" key="1">
    <citation type="journal article" date="2024" name="Science">
        <title>Giant polyketide synthase enzymes in the biosynthesis of giant marine polyether toxins.</title>
        <authorList>
            <person name="Fallon T.R."/>
            <person name="Shende V.V."/>
            <person name="Wierzbicki I.H."/>
            <person name="Pendleton A.L."/>
            <person name="Watervoot N.F."/>
            <person name="Auber R.P."/>
            <person name="Gonzalez D.J."/>
            <person name="Wisecaver J.H."/>
            <person name="Moore B.S."/>
        </authorList>
    </citation>
    <scope>NUCLEOTIDE SEQUENCE [LARGE SCALE GENOMIC DNA]</scope>
    <source>
        <strain evidence="22 23">12B1</strain>
    </source>
</reference>
<dbReference type="GO" id="GO:0000139">
    <property type="term" value="C:Golgi membrane"/>
    <property type="evidence" value="ECO:0007669"/>
    <property type="project" value="UniProtKB-SubCell"/>
</dbReference>
<evidence type="ECO:0000256" key="15">
    <source>
        <dbReference type="ARBA" id="ARBA00023136"/>
    </source>
</evidence>
<gene>
    <name evidence="22" type="ORF">AB1Y20_014260</name>
</gene>
<evidence type="ECO:0000313" key="22">
    <source>
        <dbReference type="EMBL" id="KAL1496660.1"/>
    </source>
</evidence>
<evidence type="ECO:0000256" key="12">
    <source>
        <dbReference type="ARBA" id="ARBA00022968"/>
    </source>
</evidence>
<keyword evidence="17" id="KW-0325">Glycoprotein</keyword>
<keyword evidence="16" id="KW-1015">Disulfide bond</keyword>
<dbReference type="Pfam" id="PF02485">
    <property type="entry name" value="Branch"/>
    <property type="match status" value="2"/>
</dbReference>
<dbReference type="GO" id="GO:0030158">
    <property type="term" value="F:protein xylosyltransferase activity"/>
    <property type="evidence" value="ECO:0007669"/>
    <property type="project" value="UniProtKB-EC"/>
</dbReference>
<sequence>MPFPTARRRSLLPLLLLSPLPPHAASEPPPPASDDDALVGVDAAGAQLDTVAPPLLDFAGQPLPSTPKWHAFRQRCAEAARRALELPAAPPRLTLFPEPLSGVSVAPRRREGEVRLVYVVIASRGASGGAVARLLRALYDAAHLFLIHVDLKAPAATLERLQGLAAARSNVHVMKTRRLVQWGGFTMVLPLLDALASFVDRLDFDFVIPLSDSDLALRTNEEMVDFLRPFRGRSMLRVYPHAADGSLGMSESHAVSHDLLARHPVIECGGFGFITLNASLPVLDPRRPCCFGASGPVVSAAFPFSPPQPRRGERIFRGSQWGLLSAELAKYLVHDAEAHRWARILERRLLADELYLPSVVMNSRFRRGLVNHHFRAAHQPHEHFASPDEYWASPRVEWGGAMYLNASAMADPRLARGEMLFARKFIPPHDAALLLAYDGWMGAKLRAEPDVLQPPVAAAARHADPLLLEWRAPHYARREGEAPPRRAAARRRVARLRFSDGSSCSCGAACGGGGEGEGEGEACCAHAADARQALCLAGAEAQGGEPRSAAASADERRPPSTPLTPSPSALRRGGAATRGGRVCPAASEGLASGAGGESLTLLFANRTPFPVQIISLDAEGGEVALQTIATHGLAEYEASTAHAWRVRSMGGQLLLELNGSVRQADEEPVVVHIVECVPADVARA</sequence>
<evidence type="ECO:0000313" key="23">
    <source>
        <dbReference type="Proteomes" id="UP001515480"/>
    </source>
</evidence>
<evidence type="ECO:0000256" key="2">
    <source>
        <dbReference type="ARBA" id="ARBA00004648"/>
    </source>
</evidence>
<evidence type="ECO:0000256" key="19">
    <source>
        <dbReference type="ARBA" id="ARBA00047847"/>
    </source>
</evidence>
<evidence type="ECO:0000256" key="18">
    <source>
        <dbReference type="ARBA" id="ARBA00042865"/>
    </source>
</evidence>
<evidence type="ECO:0000256" key="16">
    <source>
        <dbReference type="ARBA" id="ARBA00023157"/>
    </source>
</evidence>
<dbReference type="InterPro" id="IPR043538">
    <property type="entry name" value="XYLT"/>
</dbReference>
<evidence type="ECO:0000256" key="10">
    <source>
        <dbReference type="ARBA" id="ARBA00022723"/>
    </source>
</evidence>
<protein>
    <recommendedName>
        <fullName evidence="6">protein xylosyltransferase</fullName>
        <ecNumber evidence="6">2.4.2.26</ecNumber>
    </recommendedName>
    <alternativeName>
        <fullName evidence="18">Peptide O-xylosyltransferase</fullName>
    </alternativeName>
</protein>
<feature type="compositionally biased region" description="Low complexity" evidence="20">
    <location>
        <begin position="566"/>
        <end position="581"/>
    </location>
</feature>
<dbReference type="GO" id="GO:0005789">
    <property type="term" value="C:endoplasmic reticulum membrane"/>
    <property type="evidence" value="ECO:0007669"/>
    <property type="project" value="UniProtKB-SubCell"/>
</dbReference>
<dbReference type="EMBL" id="JBGBPQ010000028">
    <property type="protein sequence ID" value="KAL1496660.1"/>
    <property type="molecule type" value="Genomic_DNA"/>
</dbReference>
<keyword evidence="7" id="KW-0328">Glycosyltransferase</keyword>
<organism evidence="22 23">
    <name type="scientific">Prymnesium parvum</name>
    <name type="common">Toxic golden alga</name>
    <dbReference type="NCBI Taxonomy" id="97485"/>
    <lineage>
        <taxon>Eukaryota</taxon>
        <taxon>Haptista</taxon>
        <taxon>Haptophyta</taxon>
        <taxon>Prymnesiophyceae</taxon>
        <taxon>Prymnesiales</taxon>
        <taxon>Prymnesiaceae</taxon>
        <taxon>Prymnesium</taxon>
    </lineage>
</organism>
<evidence type="ECO:0000256" key="20">
    <source>
        <dbReference type="SAM" id="MobiDB-lite"/>
    </source>
</evidence>
<comment type="pathway">
    <text evidence="4">Glycan metabolism; heparan sulfate biosynthesis.</text>
</comment>
<keyword evidence="21" id="KW-0732">Signal</keyword>
<dbReference type="InterPro" id="IPR003406">
    <property type="entry name" value="Glyco_trans_14"/>
</dbReference>
<evidence type="ECO:0000256" key="9">
    <source>
        <dbReference type="ARBA" id="ARBA00022692"/>
    </source>
</evidence>
<dbReference type="GO" id="GO:0015012">
    <property type="term" value="P:heparan sulfate proteoglycan biosynthetic process"/>
    <property type="evidence" value="ECO:0007669"/>
    <property type="project" value="TreeGrafter"/>
</dbReference>
<evidence type="ECO:0000256" key="5">
    <source>
        <dbReference type="ARBA" id="ARBA00010195"/>
    </source>
</evidence>
<keyword evidence="14" id="KW-0333">Golgi apparatus</keyword>
<keyword evidence="13" id="KW-1133">Transmembrane helix</keyword>
<keyword evidence="23" id="KW-1185">Reference proteome</keyword>
<dbReference type="EC" id="2.4.2.26" evidence="6"/>
<comment type="similarity">
    <text evidence="5">Belongs to the glycosyltransferase 14 family. XylT subfamily.</text>
</comment>
<dbReference type="Proteomes" id="UP001515480">
    <property type="component" value="Unassembled WGS sequence"/>
</dbReference>
<name>A0AB34ID73_PRYPA</name>
<dbReference type="PANTHER" id="PTHR46025">
    <property type="entry name" value="XYLOSYLTRANSFERASE OXT"/>
    <property type="match status" value="1"/>
</dbReference>
<evidence type="ECO:0000256" key="3">
    <source>
        <dbReference type="ARBA" id="ARBA00004840"/>
    </source>
</evidence>
<evidence type="ECO:0000256" key="13">
    <source>
        <dbReference type="ARBA" id="ARBA00022989"/>
    </source>
</evidence>
<comment type="pathway">
    <text evidence="3">Glycan metabolism; chondroitin sulfate biosynthesis.</text>
</comment>
<comment type="catalytic activity">
    <reaction evidence="19">
        <text>UDP-alpha-D-xylose + L-seryl-[protein] = 3-O-(beta-D-xylosyl)-L-seryl-[protein] + UDP + H(+)</text>
        <dbReference type="Rhea" id="RHEA:50192"/>
        <dbReference type="Rhea" id="RHEA-COMP:9863"/>
        <dbReference type="Rhea" id="RHEA-COMP:12567"/>
        <dbReference type="ChEBI" id="CHEBI:15378"/>
        <dbReference type="ChEBI" id="CHEBI:29999"/>
        <dbReference type="ChEBI" id="CHEBI:57632"/>
        <dbReference type="ChEBI" id="CHEBI:58223"/>
        <dbReference type="ChEBI" id="CHEBI:132085"/>
        <dbReference type="EC" id="2.4.2.26"/>
    </reaction>
</comment>
<feature type="signal peptide" evidence="21">
    <location>
        <begin position="1"/>
        <end position="26"/>
    </location>
</feature>
<evidence type="ECO:0000256" key="4">
    <source>
        <dbReference type="ARBA" id="ARBA00005093"/>
    </source>
</evidence>
<keyword evidence="11" id="KW-0256">Endoplasmic reticulum</keyword>